<keyword evidence="2" id="KW-0812">Transmembrane</keyword>
<evidence type="ECO:0000256" key="2">
    <source>
        <dbReference type="SAM" id="Phobius"/>
    </source>
</evidence>
<reference evidence="4 5" key="1">
    <citation type="journal article" date="2014" name="Genome Announc.">
        <title>Draft Genome Sequence of Propane- and Butane-Oxidizing Actinobacterium Rhodococcus ruber IEGM 231.</title>
        <authorList>
            <person name="Ivshina I.B."/>
            <person name="Kuyukina M.S."/>
            <person name="Krivoruchko A.V."/>
            <person name="Barbe V."/>
            <person name="Fischer C."/>
        </authorList>
    </citation>
    <scope>NUCLEOTIDE SEQUENCE [LARGE SCALE GENOMIC DNA]</scope>
</reference>
<feature type="transmembrane region" description="Helical" evidence="2">
    <location>
        <begin position="72"/>
        <end position="93"/>
    </location>
</feature>
<dbReference type="InterPro" id="IPR005183">
    <property type="entry name" value="DUF305_CopM-like"/>
</dbReference>
<dbReference type="InterPro" id="IPR012347">
    <property type="entry name" value="Ferritin-like"/>
</dbReference>
<evidence type="ECO:0000259" key="3">
    <source>
        <dbReference type="Pfam" id="PF03713"/>
    </source>
</evidence>
<accession>A0A098BP72</accession>
<dbReference type="Gene3D" id="1.20.1260.10">
    <property type="match status" value="1"/>
</dbReference>
<gene>
    <name evidence="4" type="ORF">RHRU231_600018</name>
</gene>
<feature type="domain" description="DUF305" evidence="3">
    <location>
        <begin position="106"/>
        <end position="278"/>
    </location>
</feature>
<dbReference type="AlphaFoldDB" id="A0A098BP72"/>
<dbReference type="Pfam" id="PF03713">
    <property type="entry name" value="DUF305"/>
    <property type="match status" value="1"/>
</dbReference>
<name>A0A098BP72_9NOCA</name>
<feature type="region of interest" description="Disordered" evidence="1">
    <location>
        <begin position="1"/>
        <end position="65"/>
    </location>
</feature>
<keyword evidence="2" id="KW-1133">Transmembrane helix</keyword>
<keyword evidence="2" id="KW-0472">Membrane</keyword>
<feature type="compositionally biased region" description="Basic and acidic residues" evidence="1">
    <location>
        <begin position="1"/>
        <end position="14"/>
    </location>
</feature>
<evidence type="ECO:0000313" key="4">
    <source>
        <dbReference type="EMBL" id="CDZ90085.1"/>
    </source>
</evidence>
<sequence>MFDRAGRVRSERTAAVRPRAAGTGCGADNRRSAVRARRADAHGAPMTIERDLGAESAAESASHGRRRRRVRAAVAVLTLLGGLVLGIGGTLLVTSTPAPPGEDSIDVGFAQDMSIHHSQAVEMSAMALTNSADPAVRTLAYDVITTQQSQLGTMQGWLTLWNRSQLPTGEPMRWMRSPTGTSESMPGMDGHATMSPAPTPVGSPMPGMATTAELDALRRTTGPAFDTLYLQLLLRHHQGGLPMARHAAATASEAAVAALAQQITETQEAEAATMTQLLAARGATPLPMN</sequence>
<protein>
    <recommendedName>
        <fullName evidence="3">DUF305 domain-containing protein</fullName>
    </recommendedName>
</protein>
<organism evidence="4 5">
    <name type="scientific">Rhodococcus ruber</name>
    <dbReference type="NCBI Taxonomy" id="1830"/>
    <lineage>
        <taxon>Bacteria</taxon>
        <taxon>Bacillati</taxon>
        <taxon>Actinomycetota</taxon>
        <taxon>Actinomycetes</taxon>
        <taxon>Mycobacteriales</taxon>
        <taxon>Nocardiaceae</taxon>
        <taxon>Rhodococcus</taxon>
    </lineage>
</organism>
<evidence type="ECO:0000256" key="1">
    <source>
        <dbReference type="SAM" id="MobiDB-lite"/>
    </source>
</evidence>
<evidence type="ECO:0000313" key="5">
    <source>
        <dbReference type="Proteomes" id="UP000042997"/>
    </source>
</evidence>
<dbReference type="PANTHER" id="PTHR36933:SF1">
    <property type="entry name" value="SLL0788 PROTEIN"/>
    <property type="match status" value="1"/>
</dbReference>
<proteinExistence type="predicted"/>
<dbReference type="PANTHER" id="PTHR36933">
    <property type="entry name" value="SLL0788 PROTEIN"/>
    <property type="match status" value="1"/>
</dbReference>
<dbReference type="Proteomes" id="UP000042997">
    <property type="component" value="Unassembled WGS sequence"/>
</dbReference>
<dbReference type="EMBL" id="CCSD01000073">
    <property type="protein sequence ID" value="CDZ90085.1"/>
    <property type="molecule type" value="Genomic_DNA"/>
</dbReference>